<evidence type="ECO:0000256" key="1">
    <source>
        <dbReference type="PROSITE-ProRule" id="PRU00259"/>
    </source>
</evidence>
<dbReference type="InterPro" id="IPR042856">
    <property type="entry name" value="RSP14"/>
</dbReference>
<keyword evidence="3" id="KW-1185">Reference proteome</keyword>
<dbReference type="PROSITE" id="PS50176">
    <property type="entry name" value="ARM_REPEAT"/>
    <property type="match status" value="1"/>
</dbReference>
<dbReference type="Gene3D" id="1.25.10.10">
    <property type="entry name" value="Leucine-rich Repeat Variant"/>
    <property type="match status" value="2"/>
</dbReference>
<dbReference type="GO" id="GO:0048513">
    <property type="term" value="P:animal organ development"/>
    <property type="evidence" value="ECO:0007669"/>
    <property type="project" value="UniProtKB-ARBA"/>
</dbReference>
<dbReference type="InterPro" id="IPR016024">
    <property type="entry name" value="ARM-type_fold"/>
</dbReference>
<dbReference type="Pfam" id="PF13646">
    <property type="entry name" value="HEAT_2"/>
    <property type="match status" value="1"/>
</dbReference>
<feature type="repeat" description="ARM" evidence="1">
    <location>
        <begin position="203"/>
        <end position="245"/>
    </location>
</feature>
<dbReference type="PANTHER" id="PTHR15599:SF1">
    <property type="entry name" value="RADIAL SPOKE HEAD 14 HOMOLOG"/>
    <property type="match status" value="1"/>
</dbReference>
<dbReference type="SMART" id="SM00185">
    <property type="entry name" value="ARM"/>
    <property type="match status" value="4"/>
</dbReference>
<sequence length="314" mass="33677">MASPRTSEQPPPHIDPTQAPVAFGSWAIPKLMLELQDAELFTRQRALAALCDLVHDHERAYEAILSGCMERLKILLQDKDDLVRVKTTEVLYVLASHSLGRSFSFDESSVVSSTGAVFMVSMGLVPKLLLKVSDEEERIRALILSTLSCCVSVDALPALESDAVPVLRDQLSHSSAAIRRAATSALVGISVPADGKMKVCEENLLPILVKLLSDDDQGVVANAAGTIMNTAVITKGKTESLNAGAITPLLQLVGSENTAVCANALRALTVLAEVPRARAELLEHVPLLKSRLTHPKAIIQRAASTAIEVISWKP</sequence>
<reference evidence="2" key="2">
    <citation type="submission" date="2025-09" db="UniProtKB">
        <authorList>
            <consortium name="Ensembl"/>
        </authorList>
    </citation>
    <scope>IDENTIFICATION</scope>
</reference>
<gene>
    <name evidence="2" type="primary">LOC107702819</name>
</gene>
<dbReference type="AlphaFoldDB" id="A0A671RQQ2"/>
<evidence type="ECO:0000313" key="2">
    <source>
        <dbReference type="Ensembl" id="ENSSANP00000085766.1"/>
    </source>
</evidence>
<dbReference type="Proteomes" id="UP000472260">
    <property type="component" value="Unassembled WGS sequence"/>
</dbReference>
<dbReference type="InterPro" id="IPR000225">
    <property type="entry name" value="Armadillo"/>
</dbReference>
<reference evidence="2" key="1">
    <citation type="submission" date="2025-08" db="UniProtKB">
        <authorList>
            <consortium name="Ensembl"/>
        </authorList>
    </citation>
    <scope>IDENTIFICATION</scope>
</reference>
<dbReference type="Pfam" id="PF00514">
    <property type="entry name" value="Arm"/>
    <property type="match status" value="1"/>
</dbReference>
<name>A0A671RQQ2_9TELE</name>
<accession>A0A671RQQ2</accession>
<proteinExistence type="predicted"/>
<dbReference type="Ensembl" id="ENSSANT00000091153.1">
    <property type="protein sequence ID" value="ENSSANP00000085766.1"/>
    <property type="gene ID" value="ENSSANG00000042547.1"/>
</dbReference>
<dbReference type="SUPFAM" id="SSF48371">
    <property type="entry name" value="ARM repeat"/>
    <property type="match status" value="1"/>
</dbReference>
<dbReference type="PANTHER" id="PTHR15599">
    <property type="entry name" value="RTDR1"/>
    <property type="match status" value="1"/>
</dbReference>
<evidence type="ECO:0000313" key="3">
    <source>
        <dbReference type="Proteomes" id="UP000472260"/>
    </source>
</evidence>
<protein>
    <submittedName>
        <fullName evidence="2">Radial spoke head 14 homolog</fullName>
    </submittedName>
</protein>
<dbReference type="InterPro" id="IPR011989">
    <property type="entry name" value="ARM-like"/>
</dbReference>
<organism evidence="2 3">
    <name type="scientific">Sinocyclocheilus anshuiensis</name>
    <dbReference type="NCBI Taxonomy" id="1608454"/>
    <lineage>
        <taxon>Eukaryota</taxon>
        <taxon>Metazoa</taxon>
        <taxon>Chordata</taxon>
        <taxon>Craniata</taxon>
        <taxon>Vertebrata</taxon>
        <taxon>Euteleostomi</taxon>
        <taxon>Actinopterygii</taxon>
        <taxon>Neopterygii</taxon>
        <taxon>Teleostei</taxon>
        <taxon>Ostariophysi</taxon>
        <taxon>Cypriniformes</taxon>
        <taxon>Cyprinidae</taxon>
        <taxon>Cyprininae</taxon>
        <taxon>Sinocyclocheilus</taxon>
    </lineage>
</organism>